<dbReference type="EMBL" id="JADAQX010000180">
    <property type="protein sequence ID" value="KAF8821445.1"/>
    <property type="molecule type" value="Genomic_DNA"/>
</dbReference>
<dbReference type="SMART" id="SM00367">
    <property type="entry name" value="LRR_CC"/>
    <property type="match status" value="6"/>
</dbReference>
<name>A0ABQ7JBY1_9APIC</name>
<dbReference type="Gene3D" id="3.80.10.10">
    <property type="entry name" value="Ribonuclease Inhibitor"/>
    <property type="match status" value="3"/>
</dbReference>
<reference evidence="2 3" key="1">
    <citation type="journal article" date="2020" name="bioRxiv">
        <title>Metabolic contributions of an alphaproteobacterial endosymbiont in the apicomplexan Cardiosporidium cionae.</title>
        <authorList>
            <person name="Hunter E.S."/>
            <person name="Paight C.J."/>
            <person name="Lane C.E."/>
        </authorList>
    </citation>
    <scope>NUCLEOTIDE SEQUENCE [LARGE SCALE GENOMIC DNA]</scope>
    <source>
        <strain evidence="2">ESH_2018</strain>
    </source>
</reference>
<dbReference type="PANTHER" id="PTHR13318:SF190">
    <property type="entry name" value="PARTNER OF PAIRED, ISOFORM B"/>
    <property type="match status" value="1"/>
</dbReference>
<feature type="non-terminal residue" evidence="2">
    <location>
        <position position="650"/>
    </location>
</feature>
<feature type="non-terminal residue" evidence="2">
    <location>
        <position position="1"/>
    </location>
</feature>
<sequence>FALFLSPTMSKHSRLIDSEDETNPKRPCNDVVSSLFPAHWPIVVFSHICENFTASDVVSFSYTCRHWHAMLPTALRNVKFLDLKSSYFLRCMFCWMYGFYDEDSSNAPLVSTIELDCFLLTPNCFPLPLCSFLSSLTLIGMDGQTDAFLQGLLPLISQLSSLSISNFGVFNFSDAMLKRLANSFINLKEFSFERQFDQNFSLFLHSMIATTGHSLQHLSLNDIDQTNFLNICQTLGPHLLSFSYTNTNQNWMAIDDNVLNLISTYCEKLKSLKLISNVSIYSSFDEPIIFPGDYLSLAISSSSRIFPRYFRQEEGNPLVSLSGLTSLGKLLGNLEVLHISRGYGLKFCEATDVDLMQIFSTFSKHLSELQLNGFFGLSDGFIHQVLLYSATSTVSSLEKVFNSAEGSSSSMLISKAFSPPYPHLLKLSLEGSAVSDVGLQTLAATVGNQLSYLSLKRCRYLTETGYVSIADFCFNVRHLNLGSCSNINDLSMQRILQKCKLIETLVLNDTLISDISLHSIGAERGSTMKELALHRCEYITDNGLFHLAEKCPNIILLSLSSCTHITSLGIGQIASHCLHLMKFRLDETDINNDALQTISNHLFHLRYLHLHGCTHINAEGFKYFSAQTQPFLKCIEISPHQISKKFLQIL</sequence>
<evidence type="ECO:0000313" key="2">
    <source>
        <dbReference type="EMBL" id="KAF8821445.1"/>
    </source>
</evidence>
<dbReference type="InterPro" id="IPR032675">
    <property type="entry name" value="LRR_dom_sf"/>
</dbReference>
<dbReference type="PANTHER" id="PTHR13318">
    <property type="entry name" value="PARTNER OF PAIRED, ISOFORM B-RELATED"/>
    <property type="match status" value="1"/>
</dbReference>
<protein>
    <submittedName>
        <fullName evidence="2">Leucine rich repeat-containing protein</fullName>
    </submittedName>
</protein>
<dbReference type="SUPFAM" id="SSF52047">
    <property type="entry name" value="RNI-like"/>
    <property type="match status" value="2"/>
</dbReference>
<feature type="domain" description="F-box/LRR-repeat protein 15-like leucin rich repeat" evidence="1">
    <location>
        <begin position="434"/>
        <end position="622"/>
    </location>
</feature>
<evidence type="ECO:0000313" key="3">
    <source>
        <dbReference type="Proteomes" id="UP000823046"/>
    </source>
</evidence>
<dbReference type="Pfam" id="PF25372">
    <property type="entry name" value="DUF7885"/>
    <property type="match status" value="1"/>
</dbReference>
<accession>A0ABQ7JBY1</accession>
<proteinExistence type="predicted"/>
<dbReference type="Proteomes" id="UP000823046">
    <property type="component" value="Unassembled WGS sequence"/>
</dbReference>
<dbReference type="InterPro" id="IPR006553">
    <property type="entry name" value="Leu-rich_rpt_Cys-con_subtyp"/>
</dbReference>
<organism evidence="2 3">
    <name type="scientific">Cardiosporidium cionae</name>
    <dbReference type="NCBI Taxonomy" id="476202"/>
    <lineage>
        <taxon>Eukaryota</taxon>
        <taxon>Sar</taxon>
        <taxon>Alveolata</taxon>
        <taxon>Apicomplexa</taxon>
        <taxon>Aconoidasida</taxon>
        <taxon>Nephromycida</taxon>
        <taxon>Cardiosporidium</taxon>
    </lineage>
</organism>
<keyword evidence="3" id="KW-1185">Reference proteome</keyword>
<comment type="caution">
    <text evidence="2">The sequence shown here is derived from an EMBL/GenBank/DDBJ whole genome shotgun (WGS) entry which is preliminary data.</text>
</comment>
<evidence type="ECO:0000259" key="1">
    <source>
        <dbReference type="Pfam" id="PF25372"/>
    </source>
</evidence>
<gene>
    <name evidence="2" type="ORF">IE077_002028</name>
</gene>
<dbReference type="InterPro" id="IPR057207">
    <property type="entry name" value="FBXL15_LRR"/>
</dbReference>